<dbReference type="InterPro" id="IPR003691">
    <property type="entry name" value="FluC"/>
</dbReference>
<feature type="transmembrane region" description="Helical" evidence="10">
    <location>
        <begin position="81"/>
        <end position="102"/>
    </location>
</feature>
<keyword evidence="2 10" id="KW-1003">Cell membrane</keyword>
<comment type="function">
    <text evidence="9">Fluoride-specific ion channel. Important for reducing fluoride concentration in the cell, thus reducing its toxicity.</text>
</comment>
<name>A0ABQ2DS23_9MICC</name>
<dbReference type="EMBL" id="BMKX01000008">
    <property type="protein sequence ID" value="GGJ68622.1"/>
    <property type="molecule type" value="Genomic_DNA"/>
</dbReference>
<dbReference type="PANTHER" id="PTHR28259">
    <property type="entry name" value="FLUORIDE EXPORT PROTEIN 1-RELATED"/>
    <property type="match status" value="1"/>
</dbReference>
<comment type="caution">
    <text evidence="11">The sequence shown here is derived from an EMBL/GenBank/DDBJ whole genome shotgun (WGS) entry which is preliminary data.</text>
</comment>
<keyword evidence="6" id="KW-0813">Transport</keyword>
<evidence type="ECO:0000313" key="12">
    <source>
        <dbReference type="Proteomes" id="UP000606115"/>
    </source>
</evidence>
<keyword evidence="12" id="KW-1185">Reference proteome</keyword>
<dbReference type="Pfam" id="PF02537">
    <property type="entry name" value="CRCB"/>
    <property type="match status" value="1"/>
</dbReference>
<comment type="subcellular location">
    <subcellularLocation>
        <location evidence="1">Cell membrane</location>
        <topology evidence="1">Multi-pass membrane protein</topology>
    </subcellularLocation>
</comment>
<evidence type="ECO:0000256" key="8">
    <source>
        <dbReference type="ARBA" id="ARBA00035585"/>
    </source>
</evidence>
<evidence type="ECO:0000256" key="10">
    <source>
        <dbReference type="RuleBase" id="RU004340"/>
    </source>
</evidence>
<reference evidence="12" key="1">
    <citation type="journal article" date="2019" name="Int. J. Syst. Evol. Microbiol.">
        <title>The Global Catalogue of Microorganisms (GCM) 10K type strain sequencing project: providing services to taxonomists for standard genome sequencing and annotation.</title>
        <authorList>
            <consortium name="The Broad Institute Genomics Platform"/>
            <consortium name="The Broad Institute Genome Sequencing Center for Infectious Disease"/>
            <person name="Wu L."/>
            <person name="Ma J."/>
        </authorList>
    </citation>
    <scope>NUCLEOTIDE SEQUENCE [LARGE SCALE GENOMIC DNA]</scope>
    <source>
        <strain evidence="12">CGMCC 1.3685</strain>
    </source>
</reference>
<gene>
    <name evidence="11" type="primary">crcB</name>
    <name evidence="11" type="ORF">GCM10007173_29230</name>
</gene>
<organism evidence="11 12">
    <name type="scientific">Glutamicibacter ardleyensis</name>
    <dbReference type="NCBI Taxonomy" id="225894"/>
    <lineage>
        <taxon>Bacteria</taxon>
        <taxon>Bacillati</taxon>
        <taxon>Actinomycetota</taxon>
        <taxon>Actinomycetes</taxon>
        <taxon>Micrococcales</taxon>
        <taxon>Micrococcaceae</taxon>
        <taxon>Glutamicibacter</taxon>
    </lineage>
</organism>
<sequence>MIWLLLLAGAIGAMIRYLLDRSLPATHDLAQGLFAGWPRGILLANILGSFALGVVLGYARSHQLDLTHENFVHTIPAADRLWLLASGVCGSLTTASTLFVGFRLIYEVNKARAIVYLCSTFVIAGGAGALGWLMTR</sequence>
<comment type="similarity">
    <text evidence="7 10">Belongs to the fluoride channel Fluc/FEX (TC 1.A.43) family.</text>
</comment>
<feature type="transmembrane region" description="Helical" evidence="10">
    <location>
        <begin position="114"/>
        <end position="134"/>
    </location>
</feature>
<dbReference type="PANTHER" id="PTHR28259:SF1">
    <property type="entry name" value="FLUORIDE EXPORT PROTEIN 1-RELATED"/>
    <property type="match status" value="1"/>
</dbReference>
<keyword evidence="3 10" id="KW-0812">Transmembrane</keyword>
<protein>
    <recommendedName>
        <fullName evidence="10">Fluoride-specific ion channel</fullName>
    </recommendedName>
</protein>
<dbReference type="Proteomes" id="UP000606115">
    <property type="component" value="Unassembled WGS sequence"/>
</dbReference>
<evidence type="ECO:0000256" key="4">
    <source>
        <dbReference type="ARBA" id="ARBA00022989"/>
    </source>
</evidence>
<dbReference type="RefSeq" id="WP_096256405.1">
    <property type="nucleotide sequence ID" value="NZ_BMKX01000008.1"/>
</dbReference>
<evidence type="ECO:0000256" key="7">
    <source>
        <dbReference type="ARBA" id="ARBA00035120"/>
    </source>
</evidence>
<comment type="catalytic activity">
    <reaction evidence="8">
        <text>fluoride(in) = fluoride(out)</text>
        <dbReference type="Rhea" id="RHEA:76159"/>
        <dbReference type="ChEBI" id="CHEBI:17051"/>
    </reaction>
    <physiologicalReaction direction="left-to-right" evidence="8">
        <dbReference type="Rhea" id="RHEA:76160"/>
    </physiologicalReaction>
</comment>
<evidence type="ECO:0000256" key="1">
    <source>
        <dbReference type="ARBA" id="ARBA00004651"/>
    </source>
</evidence>
<evidence type="ECO:0000256" key="9">
    <source>
        <dbReference type="ARBA" id="ARBA00049940"/>
    </source>
</evidence>
<keyword evidence="4 10" id="KW-1133">Transmembrane helix</keyword>
<feature type="transmembrane region" description="Helical" evidence="10">
    <location>
        <begin position="40"/>
        <end position="60"/>
    </location>
</feature>
<proteinExistence type="inferred from homology"/>
<evidence type="ECO:0000256" key="5">
    <source>
        <dbReference type="ARBA" id="ARBA00023136"/>
    </source>
</evidence>
<accession>A0ABQ2DS23</accession>
<keyword evidence="5 10" id="KW-0472">Membrane</keyword>
<evidence type="ECO:0000256" key="2">
    <source>
        <dbReference type="ARBA" id="ARBA00022475"/>
    </source>
</evidence>
<dbReference type="GeneID" id="303305269"/>
<keyword evidence="6" id="KW-0406">Ion transport</keyword>
<evidence type="ECO:0000256" key="3">
    <source>
        <dbReference type="ARBA" id="ARBA00022692"/>
    </source>
</evidence>
<keyword evidence="6" id="KW-0407">Ion channel</keyword>
<evidence type="ECO:0000313" key="11">
    <source>
        <dbReference type="EMBL" id="GGJ68622.1"/>
    </source>
</evidence>
<evidence type="ECO:0000256" key="6">
    <source>
        <dbReference type="ARBA" id="ARBA00023303"/>
    </source>
</evidence>